<dbReference type="InterPro" id="IPR011856">
    <property type="entry name" value="tRNA_endonuc-like_dom_sf"/>
</dbReference>
<dbReference type="Pfam" id="PF02021">
    <property type="entry name" value="UPF0102"/>
    <property type="match status" value="1"/>
</dbReference>
<organism evidence="3 4">
    <name type="scientific">Geoanaerobacter pelophilus</name>
    <dbReference type="NCBI Taxonomy" id="60036"/>
    <lineage>
        <taxon>Bacteria</taxon>
        <taxon>Pseudomonadati</taxon>
        <taxon>Thermodesulfobacteriota</taxon>
        <taxon>Desulfuromonadia</taxon>
        <taxon>Geobacterales</taxon>
        <taxon>Geobacteraceae</taxon>
        <taxon>Geoanaerobacter</taxon>
    </lineage>
</organism>
<evidence type="ECO:0000313" key="3">
    <source>
        <dbReference type="EMBL" id="MBT0663211.1"/>
    </source>
</evidence>
<dbReference type="SUPFAM" id="SSF52980">
    <property type="entry name" value="Restriction endonuclease-like"/>
    <property type="match status" value="1"/>
</dbReference>
<accession>A0AAW4KX72</accession>
<comment type="similarity">
    <text evidence="1 2">Belongs to the UPF0102 family.</text>
</comment>
<name>A0AAW4KX72_9BACT</name>
<dbReference type="AlphaFoldDB" id="A0AAW4KX72"/>
<evidence type="ECO:0000256" key="2">
    <source>
        <dbReference type="HAMAP-Rule" id="MF_00048"/>
    </source>
</evidence>
<dbReference type="NCBIfam" id="NF009150">
    <property type="entry name" value="PRK12497.1-3"/>
    <property type="match status" value="1"/>
</dbReference>
<dbReference type="PANTHER" id="PTHR34039">
    <property type="entry name" value="UPF0102 PROTEIN YRAN"/>
    <property type="match status" value="1"/>
</dbReference>
<dbReference type="GO" id="GO:0003676">
    <property type="term" value="F:nucleic acid binding"/>
    <property type="evidence" value="ECO:0007669"/>
    <property type="project" value="InterPro"/>
</dbReference>
<comment type="caution">
    <text evidence="3">The sequence shown here is derived from an EMBL/GenBank/DDBJ whole genome shotgun (WGS) entry which is preliminary data.</text>
</comment>
<protein>
    <recommendedName>
        <fullName evidence="2">UPF0102 protein KI809_02765</fullName>
    </recommendedName>
</protein>
<dbReference type="Gene3D" id="3.40.1350.10">
    <property type="match status" value="1"/>
</dbReference>
<dbReference type="InterPro" id="IPR003509">
    <property type="entry name" value="UPF0102_YraN-like"/>
</dbReference>
<evidence type="ECO:0000313" key="4">
    <source>
        <dbReference type="Proteomes" id="UP000811899"/>
    </source>
</evidence>
<dbReference type="NCBIfam" id="NF009154">
    <property type="entry name" value="PRK12497.3-3"/>
    <property type="match status" value="1"/>
</dbReference>
<keyword evidence="4" id="KW-1185">Reference proteome</keyword>
<dbReference type="NCBIfam" id="NF011268">
    <property type="entry name" value="PRK14675.1"/>
    <property type="match status" value="1"/>
</dbReference>
<gene>
    <name evidence="3" type="ORF">KI809_02765</name>
</gene>
<dbReference type="PANTHER" id="PTHR34039:SF1">
    <property type="entry name" value="UPF0102 PROTEIN YRAN"/>
    <property type="match status" value="1"/>
</dbReference>
<dbReference type="CDD" id="cd20736">
    <property type="entry name" value="PoNe_Nuclease"/>
    <property type="match status" value="1"/>
</dbReference>
<dbReference type="EMBL" id="JAHCVJ010000001">
    <property type="protein sequence ID" value="MBT0663211.1"/>
    <property type="molecule type" value="Genomic_DNA"/>
</dbReference>
<sequence>MKPVEIKTGANQMLGSRGEDLAAAFLEKQGYAILERNYRCKGGEVDIISRDGKILVFVEVKTRRTASYGVPQLSVTPFKQRQIMKAALTWLASHRKLEAPARFDVIAITIQSDREPVFDHIKNAFDLNY</sequence>
<dbReference type="Proteomes" id="UP000811899">
    <property type="component" value="Unassembled WGS sequence"/>
</dbReference>
<dbReference type="InterPro" id="IPR011335">
    <property type="entry name" value="Restrct_endonuc-II-like"/>
</dbReference>
<proteinExistence type="inferred from homology"/>
<dbReference type="RefSeq" id="WP_214169973.1">
    <property type="nucleotide sequence ID" value="NZ_JAHCVJ010000001.1"/>
</dbReference>
<dbReference type="HAMAP" id="MF_00048">
    <property type="entry name" value="UPF0102"/>
    <property type="match status" value="1"/>
</dbReference>
<dbReference type="NCBIfam" id="TIGR00252">
    <property type="entry name" value="YraN family protein"/>
    <property type="match status" value="1"/>
</dbReference>
<evidence type="ECO:0000256" key="1">
    <source>
        <dbReference type="ARBA" id="ARBA00006738"/>
    </source>
</evidence>
<reference evidence="3 4" key="1">
    <citation type="submission" date="2021-05" db="EMBL/GenBank/DDBJ databases">
        <title>The draft genome of Geobacter pelophilus DSM 12255.</title>
        <authorList>
            <person name="Xu Z."/>
            <person name="Masuda Y."/>
            <person name="Itoh H."/>
            <person name="Senoo K."/>
        </authorList>
    </citation>
    <scope>NUCLEOTIDE SEQUENCE [LARGE SCALE GENOMIC DNA]</scope>
    <source>
        <strain evidence="3 4">DSM 12255</strain>
    </source>
</reference>